<dbReference type="GO" id="GO:0043123">
    <property type="term" value="P:positive regulation of canonical NF-kappaB signal transduction"/>
    <property type="evidence" value="ECO:0007669"/>
    <property type="project" value="InterPro"/>
</dbReference>
<reference evidence="3" key="1">
    <citation type="journal article" date="2022" name="bioRxiv">
        <title>Sequencing and chromosome-scale assembly of the giantPleurodeles waltlgenome.</title>
        <authorList>
            <person name="Brown T."/>
            <person name="Elewa A."/>
            <person name="Iarovenko S."/>
            <person name="Subramanian E."/>
            <person name="Araus A.J."/>
            <person name="Petzold A."/>
            <person name="Susuki M."/>
            <person name="Suzuki K.-i.T."/>
            <person name="Hayashi T."/>
            <person name="Toyoda A."/>
            <person name="Oliveira C."/>
            <person name="Osipova E."/>
            <person name="Leigh N.D."/>
            <person name="Simon A."/>
            <person name="Yun M.H."/>
        </authorList>
    </citation>
    <scope>NUCLEOTIDE SEQUENCE</scope>
    <source>
        <strain evidence="3">20211129_DDA</strain>
        <tissue evidence="3">Liver</tissue>
    </source>
</reference>
<dbReference type="PANTHER" id="PTHR31266">
    <property type="entry name" value="TRAF-INTERACTING PROTEIN WITH FHA DOMAIN-CONTAINING PROTEIN A FAMILY MEMBER"/>
    <property type="match status" value="1"/>
</dbReference>
<accession>A0AAV7PHY1</accession>
<feature type="compositionally biased region" description="Basic and acidic residues" evidence="1">
    <location>
        <begin position="149"/>
        <end position="163"/>
    </location>
</feature>
<dbReference type="AlphaFoldDB" id="A0AAV7PHY1"/>
<sequence>MDAPITPLRIRLYHREQKNGIFSDIPNVLCINANNISIGRGYNCQLKLRDARVSRCHAILEPYLEKDRTFLQFCFKNLSTKGKIRINGLRLRYLQQIPLTVTNRITFCGFQIEINLEPDISLEDCQCAVTVSESPLFHEPEAEETDEQDMMHELEQTKASRFR</sequence>
<evidence type="ECO:0000313" key="4">
    <source>
        <dbReference type="Proteomes" id="UP001066276"/>
    </source>
</evidence>
<dbReference type="Proteomes" id="UP001066276">
    <property type="component" value="Chromosome 7"/>
</dbReference>
<proteinExistence type="predicted"/>
<dbReference type="InterPro" id="IPR033621">
    <property type="entry name" value="TIFA"/>
</dbReference>
<dbReference type="PANTHER" id="PTHR31266:SF3">
    <property type="entry name" value="TRAF-INTERACTING PROTEIN WITH FHA DOMAIN-CONTAINING PROTEIN B"/>
    <property type="match status" value="1"/>
</dbReference>
<gene>
    <name evidence="3" type="ORF">NDU88_005826</name>
</gene>
<dbReference type="InterPro" id="IPR000253">
    <property type="entry name" value="FHA_dom"/>
</dbReference>
<dbReference type="Pfam" id="PF00498">
    <property type="entry name" value="FHA"/>
    <property type="match status" value="1"/>
</dbReference>
<evidence type="ECO:0000259" key="2">
    <source>
        <dbReference type="PROSITE" id="PS50006"/>
    </source>
</evidence>
<dbReference type="InterPro" id="IPR008984">
    <property type="entry name" value="SMAD_FHA_dom_sf"/>
</dbReference>
<dbReference type="Gene3D" id="2.60.200.20">
    <property type="match status" value="1"/>
</dbReference>
<comment type="caution">
    <text evidence="3">The sequence shown here is derived from an EMBL/GenBank/DDBJ whole genome shotgun (WGS) entry which is preliminary data.</text>
</comment>
<feature type="region of interest" description="Disordered" evidence="1">
    <location>
        <begin position="139"/>
        <end position="163"/>
    </location>
</feature>
<dbReference type="SUPFAM" id="SSF49879">
    <property type="entry name" value="SMAD/FHA domain"/>
    <property type="match status" value="1"/>
</dbReference>
<evidence type="ECO:0000256" key="1">
    <source>
        <dbReference type="SAM" id="MobiDB-lite"/>
    </source>
</evidence>
<keyword evidence="4" id="KW-1185">Reference proteome</keyword>
<dbReference type="EMBL" id="JANPWB010000011">
    <property type="protein sequence ID" value="KAJ1127424.1"/>
    <property type="molecule type" value="Genomic_DNA"/>
</dbReference>
<evidence type="ECO:0000313" key="3">
    <source>
        <dbReference type="EMBL" id="KAJ1127424.1"/>
    </source>
</evidence>
<protein>
    <recommendedName>
        <fullName evidence="2">FHA domain-containing protein</fullName>
    </recommendedName>
</protein>
<organism evidence="3 4">
    <name type="scientific">Pleurodeles waltl</name>
    <name type="common">Iberian ribbed newt</name>
    <dbReference type="NCBI Taxonomy" id="8319"/>
    <lineage>
        <taxon>Eukaryota</taxon>
        <taxon>Metazoa</taxon>
        <taxon>Chordata</taxon>
        <taxon>Craniata</taxon>
        <taxon>Vertebrata</taxon>
        <taxon>Euteleostomi</taxon>
        <taxon>Amphibia</taxon>
        <taxon>Batrachia</taxon>
        <taxon>Caudata</taxon>
        <taxon>Salamandroidea</taxon>
        <taxon>Salamandridae</taxon>
        <taxon>Pleurodelinae</taxon>
        <taxon>Pleurodeles</taxon>
    </lineage>
</organism>
<dbReference type="PROSITE" id="PS50006">
    <property type="entry name" value="FHA_DOMAIN"/>
    <property type="match status" value="1"/>
</dbReference>
<feature type="domain" description="FHA" evidence="2">
    <location>
        <begin position="36"/>
        <end position="91"/>
    </location>
</feature>
<name>A0AAV7PHY1_PLEWA</name>